<reference evidence="11 12" key="1">
    <citation type="journal article" date="2009" name="Nature">
        <title>Evolution of pathogenicity and sexual reproduction in eight Candida genomes.</title>
        <authorList>
            <person name="Butler G."/>
            <person name="Rasmussen M.D."/>
            <person name="Lin M.F."/>
            <person name="Santos M.A."/>
            <person name="Sakthikumar S."/>
            <person name="Munro C.A."/>
            <person name="Rheinbay E."/>
            <person name="Grabherr M."/>
            <person name="Forche A."/>
            <person name="Reedy J.L."/>
            <person name="Agrafioti I."/>
            <person name="Arnaud M.B."/>
            <person name="Bates S."/>
            <person name="Brown A.J."/>
            <person name="Brunke S."/>
            <person name="Costanzo M.C."/>
            <person name="Fitzpatrick D.A."/>
            <person name="de Groot P.W."/>
            <person name="Harris D."/>
            <person name="Hoyer L.L."/>
            <person name="Hube B."/>
            <person name="Klis F.M."/>
            <person name="Kodira C."/>
            <person name="Lennard N."/>
            <person name="Logue M.E."/>
            <person name="Martin R."/>
            <person name="Neiman A.M."/>
            <person name="Nikolaou E."/>
            <person name="Quail M.A."/>
            <person name="Quinn J."/>
            <person name="Santos M.C."/>
            <person name="Schmitzberger F.F."/>
            <person name="Sherlock G."/>
            <person name="Shah P."/>
            <person name="Silverstein K.A."/>
            <person name="Skrzypek M.S."/>
            <person name="Soll D."/>
            <person name="Staggs R."/>
            <person name="Stansfield I."/>
            <person name="Stumpf M.P."/>
            <person name="Sudbery P.E."/>
            <person name="Srikantha T."/>
            <person name="Zeng Q."/>
            <person name="Berman J."/>
            <person name="Berriman M."/>
            <person name="Heitman J."/>
            <person name="Gow N.A."/>
            <person name="Lorenz M.C."/>
            <person name="Birren B.W."/>
            <person name="Kellis M."/>
            <person name="Cuomo C.A."/>
        </authorList>
    </citation>
    <scope>NUCLEOTIDE SEQUENCE [LARGE SCALE GENOMIC DNA]</scope>
    <source>
        <strain evidence="12">ATCC MYA-3404 / T1</strain>
    </source>
</reference>
<dbReference type="GO" id="GO:0035621">
    <property type="term" value="P:ER to Golgi ceramide transport"/>
    <property type="evidence" value="ECO:0007669"/>
    <property type="project" value="EnsemblFungi"/>
</dbReference>
<dbReference type="InterPro" id="IPR007290">
    <property type="entry name" value="Arv1"/>
</dbReference>
<comment type="function">
    <text evidence="10">Regulates also the sphingolipid metabolism.</text>
</comment>
<evidence type="ECO:0000256" key="3">
    <source>
        <dbReference type="ARBA" id="ARBA00022448"/>
    </source>
</evidence>
<dbReference type="GO" id="GO:0097036">
    <property type="term" value="P:regulation of plasma membrane sterol distribution"/>
    <property type="evidence" value="ECO:0007669"/>
    <property type="project" value="UniProtKB-UniRule"/>
</dbReference>
<feature type="transmembrane region" description="Helical" evidence="10">
    <location>
        <begin position="232"/>
        <end position="259"/>
    </location>
</feature>
<dbReference type="eggNOG" id="KOG3134">
    <property type="taxonomic scope" value="Eukaryota"/>
</dbReference>
<dbReference type="AlphaFoldDB" id="C5M7W7"/>
<dbReference type="GeneID" id="8297607"/>
<dbReference type="PANTHER" id="PTHR14467">
    <property type="entry name" value="ARV1"/>
    <property type="match status" value="1"/>
</dbReference>
<evidence type="ECO:0000313" key="11">
    <source>
        <dbReference type="EMBL" id="EER33671.1"/>
    </source>
</evidence>
<evidence type="ECO:0000256" key="7">
    <source>
        <dbReference type="ARBA" id="ARBA00023055"/>
    </source>
</evidence>
<sequence length="286" mass="33660">MICIECGYKGIDCLYSRYKSEYIKLTVCPKCNKIADKYIEYDSVILSLDILLLKKQAYRHLSFNLIEQEIIYKSNKSKPDYSKLFRLFLLILSLEVYLIWANEEISSFHSKFINLILQKGIIFQYLFFIIKLGLENIVLNISLQLIIRNWYHWGTNNKDVNMNVKSNQLFAYKTIVLFLTVIVSGSIKLFPILMFIWPYDNLAIIKKFINIIAFVNIVEALKIVTNCQYLKIVFALALSMLIKNIISNVVLVALLRCFLSFDFKEIYMDVMHQFYIQLLDYLIIPL</sequence>
<keyword evidence="8 10" id="KW-0443">Lipid metabolism</keyword>
<keyword evidence="9 10" id="KW-0472">Membrane</keyword>
<name>C5M7W7_CANTT</name>
<dbReference type="PANTHER" id="PTHR14467:SF0">
    <property type="entry name" value="PROTEIN ARV1"/>
    <property type="match status" value="1"/>
</dbReference>
<comment type="subcellular location">
    <subcellularLocation>
        <location evidence="1 10">Endoplasmic reticulum membrane</location>
        <topology evidence="1 10">Multi-pass membrane protein</topology>
    </subcellularLocation>
    <subcellularLocation>
        <location evidence="10">Golgi apparatus membrane</location>
        <topology evidence="10">Multi-pass membrane protein</topology>
    </subcellularLocation>
</comment>
<evidence type="ECO:0000256" key="6">
    <source>
        <dbReference type="ARBA" id="ARBA00022989"/>
    </source>
</evidence>
<dbReference type="VEuPathDB" id="FungiDB:CTRG_02489"/>
<evidence type="ECO:0000256" key="1">
    <source>
        <dbReference type="ARBA" id="ARBA00004477"/>
    </source>
</evidence>
<evidence type="ECO:0000256" key="9">
    <source>
        <dbReference type="ARBA" id="ARBA00023136"/>
    </source>
</evidence>
<dbReference type="GO" id="GO:0016125">
    <property type="term" value="P:sterol metabolic process"/>
    <property type="evidence" value="ECO:0007669"/>
    <property type="project" value="UniProtKB-UniRule"/>
</dbReference>
<keyword evidence="6 10" id="KW-1133">Transmembrane helix</keyword>
<evidence type="ECO:0000256" key="8">
    <source>
        <dbReference type="ARBA" id="ARBA00023098"/>
    </source>
</evidence>
<gene>
    <name evidence="11" type="ORF">CTRG_02489</name>
</gene>
<dbReference type="RefSeq" id="XP_002548192.1">
    <property type="nucleotide sequence ID" value="XM_002548146.1"/>
</dbReference>
<dbReference type="OrthoDB" id="2192830at2759"/>
<comment type="similarity">
    <text evidence="2 10">Belongs to the ARV1 family.</text>
</comment>
<keyword evidence="5 10" id="KW-0256">Endoplasmic reticulum</keyword>
<dbReference type="KEGG" id="ctp:CTRG_02489"/>
<protein>
    <recommendedName>
        <fullName evidence="10">Protein ARV</fullName>
    </recommendedName>
</protein>
<evidence type="ECO:0000256" key="10">
    <source>
        <dbReference type="RuleBase" id="RU368065"/>
    </source>
</evidence>
<keyword evidence="4 10" id="KW-0812">Transmembrane</keyword>
<dbReference type="GO" id="GO:0035376">
    <property type="term" value="P:sterol import"/>
    <property type="evidence" value="ECO:0007669"/>
    <property type="project" value="EnsemblFungi"/>
</dbReference>
<keyword evidence="7 10" id="KW-0445">Lipid transport</keyword>
<proteinExistence type="inferred from homology"/>
<dbReference type="Pfam" id="PF04161">
    <property type="entry name" value="Arv1"/>
    <property type="match status" value="1"/>
</dbReference>
<evidence type="ECO:0000256" key="4">
    <source>
        <dbReference type="ARBA" id="ARBA00022692"/>
    </source>
</evidence>
<keyword evidence="3 10" id="KW-0813">Transport</keyword>
<accession>C5M7W7</accession>
<dbReference type="GO" id="GO:0032366">
    <property type="term" value="P:intracellular sterol transport"/>
    <property type="evidence" value="ECO:0007669"/>
    <property type="project" value="UniProtKB-UniRule"/>
</dbReference>
<dbReference type="EMBL" id="GG692397">
    <property type="protein sequence ID" value="EER33671.1"/>
    <property type="molecule type" value="Genomic_DNA"/>
</dbReference>
<keyword evidence="10" id="KW-0746">Sphingolipid metabolism</keyword>
<dbReference type="GO" id="GO:0032541">
    <property type="term" value="C:cortical endoplasmic reticulum"/>
    <property type="evidence" value="ECO:0007669"/>
    <property type="project" value="EnsemblFungi"/>
</dbReference>
<organism evidence="11 12">
    <name type="scientific">Candida tropicalis (strain ATCC MYA-3404 / T1)</name>
    <name type="common">Yeast</name>
    <dbReference type="NCBI Taxonomy" id="294747"/>
    <lineage>
        <taxon>Eukaryota</taxon>
        <taxon>Fungi</taxon>
        <taxon>Dikarya</taxon>
        <taxon>Ascomycota</taxon>
        <taxon>Saccharomycotina</taxon>
        <taxon>Pichiomycetes</taxon>
        <taxon>Debaryomycetaceae</taxon>
        <taxon>Candida/Lodderomyces clade</taxon>
        <taxon>Candida</taxon>
    </lineage>
</organism>
<keyword evidence="10" id="KW-0333">Golgi apparatus</keyword>
<dbReference type="GO" id="GO:0006506">
    <property type="term" value="P:GPI anchor biosynthetic process"/>
    <property type="evidence" value="ECO:0007669"/>
    <property type="project" value="EnsemblFungi"/>
</dbReference>
<keyword evidence="12" id="KW-1185">Reference proteome</keyword>
<dbReference type="GO" id="GO:0000139">
    <property type="term" value="C:Golgi membrane"/>
    <property type="evidence" value="ECO:0007669"/>
    <property type="project" value="UniProtKB-SubCell"/>
</dbReference>
<feature type="transmembrane region" description="Helical" evidence="10">
    <location>
        <begin position="174"/>
        <end position="196"/>
    </location>
</feature>
<dbReference type="GO" id="GO:0006897">
    <property type="term" value="P:endocytosis"/>
    <property type="evidence" value="ECO:0007669"/>
    <property type="project" value="EnsemblFungi"/>
</dbReference>
<dbReference type="GO" id="GO:0030148">
    <property type="term" value="P:sphingolipid biosynthetic process"/>
    <property type="evidence" value="ECO:0007669"/>
    <property type="project" value="EnsemblFungi"/>
</dbReference>
<dbReference type="HOGENOM" id="CLU_057366_0_0_1"/>
<dbReference type="Proteomes" id="UP000002037">
    <property type="component" value="Unassembled WGS sequence"/>
</dbReference>
<dbReference type="STRING" id="294747.C5M7W7"/>
<comment type="function">
    <text evidence="10">Mediator of sterol homeostasis involved in sterol uptake, trafficking and distribution into membranes.</text>
</comment>
<evidence type="ECO:0000256" key="2">
    <source>
        <dbReference type="ARBA" id="ARBA00009187"/>
    </source>
</evidence>
<feature type="transmembrane region" description="Helical" evidence="10">
    <location>
        <begin position="84"/>
        <end position="100"/>
    </location>
</feature>
<evidence type="ECO:0000256" key="5">
    <source>
        <dbReference type="ARBA" id="ARBA00022824"/>
    </source>
</evidence>
<evidence type="ECO:0000313" key="12">
    <source>
        <dbReference type="Proteomes" id="UP000002037"/>
    </source>
</evidence>
<dbReference type="GO" id="GO:0005789">
    <property type="term" value="C:endoplasmic reticulum membrane"/>
    <property type="evidence" value="ECO:0007669"/>
    <property type="project" value="UniProtKB-SubCell"/>
</dbReference>